<sequence length="173" mass="19573">MILTGTEIIRNFHLGKIKIDPFNESRATTNSYDLKLGNRFIIYKSKIIDPKQKPEYELIKASRRGILLNKGQFILGETKEKLGSDHFVPIVHAKSGVARMGLFVHVTADIIDIGSYGNSTLQLYATLPVKLYPDMDIAQVSFWVPKGKITLYEGKYQHSDGPQASKIWMSMKK</sequence>
<evidence type="ECO:0000256" key="2">
    <source>
        <dbReference type="ARBA" id="ARBA00023080"/>
    </source>
</evidence>
<dbReference type="STRING" id="1618570.UT08_C0007G0020"/>
<protein>
    <recommendedName>
        <fullName evidence="5">Deoxycytidine triphosphate deaminase</fullName>
    </recommendedName>
</protein>
<dbReference type="Pfam" id="PF22769">
    <property type="entry name" value="DCD"/>
    <property type="match status" value="1"/>
</dbReference>
<dbReference type="NCBIfam" id="TIGR02274">
    <property type="entry name" value="dCTP_deam"/>
    <property type="match status" value="1"/>
</dbReference>
<dbReference type="Proteomes" id="UP000034081">
    <property type="component" value="Unassembled WGS sequence"/>
</dbReference>
<dbReference type="PANTHER" id="PTHR42680:SF3">
    <property type="entry name" value="DCTP DEAMINASE"/>
    <property type="match status" value="1"/>
</dbReference>
<dbReference type="PANTHER" id="PTHR42680">
    <property type="entry name" value="DCTP DEAMINASE"/>
    <property type="match status" value="1"/>
</dbReference>
<keyword evidence="1" id="KW-0378">Hydrolase</keyword>
<dbReference type="EMBL" id="LBVL01000007">
    <property type="protein sequence ID" value="KKQ85347.1"/>
    <property type="molecule type" value="Genomic_DNA"/>
</dbReference>
<dbReference type="AlphaFoldDB" id="A0A0G0L2V9"/>
<dbReference type="GO" id="GO:0006229">
    <property type="term" value="P:dUTP biosynthetic process"/>
    <property type="evidence" value="ECO:0007669"/>
    <property type="project" value="InterPro"/>
</dbReference>
<dbReference type="InterPro" id="IPR011962">
    <property type="entry name" value="dCTP_deaminase"/>
</dbReference>
<dbReference type="InterPro" id="IPR033704">
    <property type="entry name" value="dUTPase_trimeric"/>
</dbReference>
<reference evidence="3 4" key="1">
    <citation type="journal article" date="2015" name="Nature">
        <title>rRNA introns, odd ribosomes, and small enigmatic genomes across a large radiation of phyla.</title>
        <authorList>
            <person name="Brown C.T."/>
            <person name="Hug L.A."/>
            <person name="Thomas B.C."/>
            <person name="Sharon I."/>
            <person name="Castelle C.J."/>
            <person name="Singh A."/>
            <person name="Wilkins M.J."/>
            <person name="Williams K.H."/>
            <person name="Banfield J.F."/>
        </authorList>
    </citation>
    <scope>NUCLEOTIDE SEQUENCE [LARGE SCALE GENOMIC DNA]</scope>
</reference>
<evidence type="ECO:0000313" key="3">
    <source>
        <dbReference type="EMBL" id="KKQ85347.1"/>
    </source>
</evidence>
<organism evidence="3 4">
    <name type="scientific">Candidatus Woesebacteria bacterium GW2011_GWB1_38_8</name>
    <dbReference type="NCBI Taxonomy" id="1618570"/>
    <lineage>
        <taxon>Bacteria</taxon>
        <taxon>Candidatus Woeseibacteriota</taxon>
    </lineage>
</organism>
<accession>A0A0G0L2V9</accession>
<dbReference type="CDD" id="cd07557">
    <property type="entry name" value="trimeric_dUTPase"/>
    <property type="match status" value="1"/>
</dbReference>
<dbReference type="SUPFAM" id="SSF51283">
    <property type="entry name" value="dUTPase-like"/>
    <property type="match status" value="1"/>
</dbReference>
<dbReference type="InterPro" id="IPR036157">
    <property type="entry name" value="dUTPase-like_sf"/>
</dbReference>
<dbReference type="GO" id="GO:0008829">
    <property type="term" value="F:dCTP deaminase activity"/>
    <property type="evidence" value="ECO:0007669"/>
    <property type="project" value="InterPro"/>
</dbReference>
<evidence type="ECO:0000256" key="1">
    <source>
        <dbReference type="ARBA" id="ARBA00022801"/>
    </source>
</evidence>
<evidence type="ECO:0000313" key="4">
    <source>
        <dbReference type="Proteomes" id="UP000034081"/>
    </source>
</evidence>
<evidence type="ECO:0008006" key="5">
    <source>
        <dbReference type="Google" id="ProtNLM"/>
    </source>
</evidence>
<keyword evidence="2" id="KW-0546">Nucleotide metabolism</keyword>
<proteinExistence type="predicted"/>
<gene>
    <name evidence="3" type="ORF">UT08_C0007G0020</name>
</gene>
<comment type="caution">
    <text evidence="3">The sequence shown here is derived from an EMBL/GenBank/DDBJ whole genome shotgun (WGS) entry which is preliminary data.</text>
</comment>
<name>A0A0G0L2V9_9BACT</name>
<dbReference type="Gene3D" id="2.70.40.10">
    <property type="match status" value="1"/>
</dbReference>